<dbReference type="EMBL" id="FPHQ01000089">
    <property type="protein sequence ID" value="SFV76256.1"/>
    <property type="molecule type" value="Genomic_DNA"/>
</dbReference>
<organism evidence="2">
    <name type="scientific">hydrothermal vent metagenome</name>
    <dbReference type="NCBI Taxonomy" id="652676"/>
    <lineage>
        <taxon>unclassified sequences</taxon>
        <taxon>metagenomes</taxon>
        <taxon>ecological metagenomes</taxon>
    </lineage>
</organism>
<evidence type="ECO:0000256" key="1">
    <source>
        <dbReference type="SAM" id="Phobius"/>
    </source>
</evidence>
<keyword evidence="1" id="KW-0812">Transmembrane</keyword>
<feature type="transmembrane region" description="Helical" evidence="1">
    <location>
        <begin position="207"/>
        <end position="227"/>
    </location>
</feature>
<gene>
    <name evidence="2" type="ORF">MNB_SUP05-10-710</name>
</gene>
<evidence type="ECO:0008006" key="3">
    <source>
        <dbReference type="Google" id="ProtNLM"/>
    </source>
</evidence>
<keyword evidence="1" id="KW-0472">Membrane</keyword>
<evidence type="ECO:0000313" key="2">
    <source>
        <dbReference type="EMBL" id="SFV76256.1"/>
    </source>
</evidence>
<protein>
    <recommendedName>
        <fullName evidence="3">Protein kinase domain-containing protein</fullName>
    </recommendedName>
</protein>
<dbReference type="InterPro" id="IPR011009">
    <property type="entry name" value="Kinase-like_dom_sf"/>
</dbReference>
<proteinExistence type="predicted"/>
<dbReference type="AlphaFoldDB" id="A0A1W1D770"/>
<reference evidence="2" key="1">
    <citation type="submission" date="2016-10" db="EMBL/GenBank/DDBJ databases">
        <authorList>
            <person name="de Groot N.N."/>
        </authorList>
    </citation>
    <scope>NUCLEOTIDE SEQUENCE</scope>
</reference>
<dbReference type="SUPFAM" id="SSF56112">
    <property type="entry name" value="Protein kinase-like (PK-like)"/>
    <property type="match status" value="1"/>
</dbReference>
<name>A0A1W1D770_9ZZZZ</name>
<sequence>MAGKAMVVELCALHKLLEPEQLHVTSLDEVESLQSLTEIDLKLRTNLGAPIWYSIAQALKYFSQEGAGFCSLRPENIYISLDLSRVYITDWISANDINTRSSWLVEKADNSIEQMYLTQLAIFYHFLLSGENLYEKLENVEQSSWRDEHLKNAITTLNVEAQFKDNLLRATQLNGGFYTDISALVEGVRPFFFVVDPQGFLPFLSGFWIASSAITSITFMTLVLIYMGTLS</sequence>
<accession>A0A1W1D770</accession>
<keyword evidence="1" id="KW-1133">Transmembrane helix</keyword>